<proteinExistence type="predicted"/>
<comment type="caution">
    <text evidence="1">The sequence shown here is derived from an EMBL/GenBank/DDBJ whole genome shotgun (WGS) entry which is preliminary data.</text>
</comment>
<dbReference type="AlphaFoldDB" id="A0AAW1ED32"/>
<keyword evidence="2" id="KW-1185">Reference proteome</keyword>
<sequence>MGCIMSGPVPGLVWIFDEYPFQIRPAVQVNSDPDPFCGSVPEPMIPPGQIRSAVSLLSGEFPGADYTKQ</sequence>
<evidence type="ECO:0000313" key="1">
    <source>
        <dbReference type="EMBL" id="KAK9520017.1"/>
    </source>
</evidence>
<evidence type="ECO:0000313" key="2">
    <source>
        <dbReference type="Proteomes" id="UP001488805"/>
    </source>
</evidence>
<reference evidence="1 2" key="1">
    <citation type="journal article" date="2024" name="Genome Biol. Evol.">
        <title>Chromosome-level genome assembly of the viviparous eelpout Zoarces viviparus.</title>
        <authorList>
            <person name="Fuhrmann N."/>
            <person name="Brasseur M.V."/>
            <person name="Bakowski C.E."/>
            <person name="Podsiadlowski L."/>
            <person name="Prost S."/>
            <person name="Krehenwinkel H."/>
            <person name="Mayer C."/>
        </authorList>
    </citation>
    <scope>NUCLEOTIDE SEQUENCE [LARGE SCALE GENOMIC DNA]</scope>
    <source>
        <strain evidence="1">NO-MEL_2022_Ind0_liver</strain>
    </source>
</reference>
<name>A0AAW1ED32_ZOAVI</name>
<dbReference type="Proteomes" id="UP001488805">
    <property type="component" value="Unassembled WGS sequence"/>
</dbReference>
<accession>A0AAW1ED32</accession>
<protein>
    <submittedName>
        <fullName evidence="1">Uncharacterized protein</fullName>
    </submittedName>
</protein>
<gene>
    <name evidence="1" type="ORF">VZT92_022704</name>
</gene>
<dbReference type="EMBL" id="JBCEZU010000434">
    <property type="protein sequence ID" value="KAK9520017.1"/>
    <property type="molecule type" value="Genomic_DNA"/>
</dbReference>
<organism evidence="1 2">
    <name type="scientific">Zoarces viviparus</name>
    <name type="common">Viviparous eelpout</name>
    <name type="synonym">Blennius viviparus</name>
    <dbReference type="NCBI Taxonomy" id="48416"/>
    <lineage>
        <taxon>Eukaryota</taxon>
        <taxon>Metazoa</taxon>
        <taxon>Chordata</taxon>
        <taxon>Craniata</taxon>
        <taxon>Vertebrata</taxon>
        <taxon>Euteleostomi</taxon>
        <taxon>Actinopterygii</taxon>
        <taxon>Neopterygii</taxon>
        <taxon>Teleostei</taxon>
        <taxon>Neoteleostei</taxon>
        <taxon>Acanthomorphata</taxon>
        <taxon>Eupercaria</taxon>
        <taxon>Perciformes</taxon>
        <taxon>Cottioidei</taxon>
        <taxon>Zoarcales</taxon>
        <taxon>Zoarcidae</taxon>
        <taxon>Zoarcinae</taxon>
        <taxon>Zoarces</taxon>
    </lineage>
</organism>